<comment type="caution">
    <text evidence="2">The sequence shown here is derived from an EMBL/GenBank/DDBJ whole genome shotgun (WGS) entry which is preliminary data.</text>
</comment>
<feature type="region of interest" description="Disordered" evidence="1">
    <location>
        <begin position="36"/>
        <end position="89"/>
    </location>
</feature>
<protein>
    <submittedName>
        <fullName evidence="2">Uncharacterized protein</fullName>
    </submittedName>
</protein>
<sequence>MNFGSVPPIKNSWTIAVSLAISRNSKLPVCPAMVGASHKQKGASHNVARGYGRRPPNHGSYRGNHRGYRGRGGQRRVNNPEAEEDKVNEKAEQFEHVDAKDVYI</sequence>
<dbReference type="AlphaFoldDB" id="A0A9D3YD73"/>
<dbReference type="EMBL" id="JAIWYP010000016">
    <property type="protein sequence ID" value="KAH3696991.1"/>
    <property type="molecule type" value="Genomic_DNA"/>
</dbReference>
<evidence type="ECO:0000256" key="1">
    <source>
        <dbReference type="SAM" id="MobiDB-lite"/>
    </source>
</evidence>
<proteinExistence type="predicted"/>
<reference evidence="2" key="2">
    <citation type="submission" date="2020-11" db="EMBL/GenBank/DDBJ databases">
        <authorList>
            <person name="McCartney M.A."/>
            <person name="Auch B."/>
            <person name="Kono T."/>
            <person name="Mallez S."/>
            <person name="Becker A."/>
            <person name="Gohl D.M."/>
            <person name="Silverstein K.A.T."/>
            <person name="Koren S."/>
            <person name="Bechman K.B."/>
            <person name="Herman A."/>
            <person name="Abrahante J.E."/>
            <person name="Garbe J."/>
        </authorList>
    </citation>
    <scope>NUCLEOTIDE SEQUENCE</scope>
    <source>
        <strain evidence="2">Duluth1</strain>
        <tissue evidence="2">Whole animal</tissue>
    </source>
</reference>
<name>A0A9D3YD73_DREPO</name>
<evidence type="ECO:0000313" key="2">
    <source>
        <dbReference type="EMBL" id="KAH3696991.1"/>
    </source>
</evidence>
<gene>
    <name evidence="2" type="ORF">DPMN_084475</name>
</gene>
<evidence type="ECO:0000313" key="3">
    <source>
        <dbReference type="Proteomes" id="UP000828390"/>
    </source>
</evidence>
<feature type="compositionally biased region" description="Basic residues" evidence="1">
    <location>
        <begin position="63"/>
        <end position="74"/>
    </location>
</feature>
<dbReference type="Proteomes" id="UP000828390">
    <property type="component" value="Unassembled WGS sequence"/>
</dbReference>
<keyword evidence="3" id="KW-1185">Reference proteome</keyword>
<organism evidence="2 3">
    <name type="scientific">Dreissena polymorpha</name>
    <name type="common">Zebra mussel</name>
    <name type="synonym">Mytilus polymorpha</name>
    <dbReference type="NCBI Taxonomy" id="45954"/>
    <lineage>
        <taxon>Eukaryota</taxon>
        <taxon>Metazoa</taxon>
        <taxon>Spiralia</taxon>
        <taxon>Lophotrochozoa</taxon>
        <taxon>Mollusca</taxon>
        <taxon>Bivalvia</taxon>
        <taxon>Autobranchia</taxon>
        <taxon>Heteroconchia</taxon>
        <taxon>Euheterodonta</taxon>
        <taxon>Imparidentia</taxon>
        <taxon>Neoheterodontei</taxon>
        <taxon>Myida</taxon>
        <taxon>Dreissenoidea</taxon>
        <taxon>Dreissenidae</taxon>
        <taxon>Dreissena</taxon>
    </lineage>
</organism>
<reference evidence="2" key="1">
    <citation type="journal article" date="2019" name="bioRxiv">
        <title>The Genome of the Zebra Mussel, Dreissena polymorpha: A Resource for Invasive Species Research.</title>
        <authorList>
            <person name="McCartney M.A."/>
            <person name="Auch B."/>
            <person name="Kono T."/>
            <person name="Mallez S."/>
            <person name="Zhang Y."/>
            <person name="Obille A."/>
            <person name="Becker A."/>
            <person name="Abrahante J.E."/>
            <person name="Garbe J."/>
            <person name="Badalamenti J.P."/>
            <person name="Herman A."/>
            <person name="Mangelson H."/>
            <person name="Liachko I."/>
            <person name="Sullivan S."/>
            <person name="Sone E.D."/>
            <person name="Koren S."/>
            <person name="Silverstein K.A.T."/>
            <person name="Beckman K.B."/>
            <person name="Gohl D.M."/>
        </authorList>
    </citation>
    <scope>NUCLEOTIDE SEQUENCE</scope>
    <source>
        <strain evidence="2">Duluth1</strain>
        <tissue evidence="2">Whole animal</tissue>
    </source>
</reference>
<accession>A0A9D3YD73</accession>